<dbReference type="GO" id="GO:0000976">
    <property type="term" value="F:transcription cis-regulatory region binding"/>
    <property type="evidence" value="ECO:0007669"/>
    <property type="project" value="TreeGrafter"/>
</dbReference>
<dbReference type="PANTHER" id="PTHR30055:SF234">
    <property type="entry name" value="HTH-TYPE TRANSCRIPTIONAL REGULATOR BETI"/>
    <property type="match status" value="1"/>
</dbReference>
<organism evidence="6 7">
    <name type="scientific">Corynebacterium lowii</name>
    <dbReference type="NCBI Taxonomy" id="1544413"/>
    <lineage>
        <taxon>Bacteria</taxon>
        <taxon>Bacillati</taxon>
        <taxon>Actinomycetota</taxon>
        <taxon>Actinomycetes</taxon>
        <taxon>Mycobacteriales</taxon>
        <taxon>Corynebacteriaceae</taxon>
        <taxon>Corynebacterium</taxon>
    </lineage>
</organism>
<dbReference type="InterPro" id="IPR001647">
    <property type="entry name" value="HTH_TetR"/>
</dbReference>
<evidence type="ECO:0000256" key="1">
    <source>
        <dbReference type="ARBA" id="ARBA00023015"/>
    </source>
</evidence>
<dbReference type="RefSeq" id="WP_055178888.1">
    <property type="nucleotide sequence ID" value="NZ_JAUSQY010000001.1"/>
</dbReference>
<dbReference type="PATRIC" id="fig|1544413.3.peg.2129"/>
<evidence type="ECO:0000256" key="2">
    <source>
        <dbReference type="ARBA" id="ARBA00023125"/>
    </source>
</evidence>
<dbReference type="EMBL" id="LKEV01000007">
    <property type="protein sequence ID" value="KQB84864.1"/>
    <property type="molecule type" value="Genomic_DNA"/>
</dbReference>
<sequence>MTEHSAKRPLRADAARNRARVLDAAEYVLARDGSAASMREIARQAGVGLGTIYRQFPTKESLFEEIIAERLKRFLEYARAALTHDDPSAAFFDFFAFAVQESAGEKTLVDALTEAHRDPRIGFASQVRELENTTEALLRRAQKEGSVRGDVALAEVLALILAMCAASDQQNWGEELRGQTLNVIFDGLRSSTADH</sequence>
<evidence type="ECO:0000256" key="3">
    <source>
        <dbReference type="ARBA" id="ARBA00023163"/>
    </source>
</evidence>
<dbReference type="SUPFAM" id="SSF48498">
    <property type="entry name" value="Tetracyclin repressor-like, C-terminal domain"/>
    <property type="match status" value="1"/>
</dbReference>
<dbReference type="PROSITE" id="PS50977">
    <property type="entry name" value="HTH_TETR_2"/>
    <property type="match status" value="1"/>
</dbReference>
<accession>A0A0Q0UAP0</accession>
<dbReference type="InterPro" id="IPR009057">
    <property type="entry name" value="Homeodomain-like_sf"/>
</dbReference>
<dbReference type="STRING" id="1544413.Clow_02126"/>
<reference evidence="6 7" key="1">
    <citation type="submission" date="2015-10" db="EMBL/GenBank/DDBJ databases">
        <title>Corynebacteirum lowii and Corynebacterium oculi species nova, derived from human clinical disease and and emended description of Corynebacterium mastiditis.</title>
        <authorList>
            <person name="Bernard K."/>
            <person name="Pacheco A.L."/>
            <person name="Mcdougall C."/>
            <person name="Burtx T."/>
            <person name="Weibe D."/>
            <person name="Tyler S."/>
            <person name="Olson A.B."/>
            <person name="Cnockaert M."/>
            <person name="Eguchi H."/>
            <person name="Kuwahara T."/>
            <person name="Nakayama-Imaohji H."/>
            <person name="Boudewijins M."/>
            <person name="Van Hoecke F."/>
            <person name="Bernier A.-M."/>
            <person name="Vandamme P."/>
        </authorList>
    </citation>
    <scope>NUCLEOTIDE SEQUENCE [LARGE SCALE GENOMIC DNA]</scope>
    <source>
        <strain evidence="6 7">NML 130206</strain>
    </source>
</reference>
<proteinExistence type="predicted"/>
<gene>
    <name evidence="6" type="primary">kstR</name>
    <name evidence="6" type="ORF">Clow_02126</name>
</gene>
<evidence type="ECO:0000256" key="4">
    <source>
        <dbReference type="PROSITE-ProRule" id="PRU00335"/>
    </source>
</evidence>
<dbReference type="InterPro" id="IPR050109">
    <property type="entry name" value="HTH-type_TetR-like_transc_reg"/>
</dbReference>
<dbReference type="Pfam" id="PF00440">
    <property type="entry name" value="TetR_N"/>
    <property type="match status" value="1"/>
</dbReference>
<evidence type="ECO:0000313" key="7">
    <source>
        <dbReference type="Proteomes" id="UP000050488"/>
    </source>
</evidence>
<dbReference type="Pfam" id="PF21597">
    <property type="entry name" value="TetR_C_43"/>
    <property type="match status" value="1"/>
</dbReference>
<evidence type="ECO:0000313" key="6">
    <source>
        <dbReference type="EMBL" id="KQB84864.1"/>
    </source>
</evidence>
<protein>
    <submittedName>
        <fullName evidence="6">HTH-type transcriptional repressor KstR</fullName>
    </submittedName>
</protein>
<dbReference type="InterPro" id="IPR036271">
    <property type="entry name" value="Tet_transcr_reg_TetR-rel_C_sf"/>
</dbReference>
<dbReference type="Proteomes" id="UP000050488">
    <property type="component" value="Unassembled WGS sequence"/>
</dbReference>
<dbReference type="Gene3D" id="1.10.357.10">
    <property type="entry name" value="Tetracycline Repressor, domain 2"/>
    <property type="match status" value="1"/>
</dbReference>
<dbReference type="AlphaFoldDB" id="A0A0Q0UAP0"/>
<evidence type="ECO:0000259" key="5">
    <source>
        <dbReference type="PROSITE" id="PS50977"/>
    </source>
</evidence>
<dbReference type="InterPro" id="IPR049445">
    <property type="entry name" value="TetR_SbtR-like_C"/>
</dbReference>
<dbReference type="PANTHER" id="PTHR30055">
    <property type="entry name" value="HTH-TYPE TRANSCRIPTIONAL REGULATOR RUTR"/>
    <property type="match status" value="1"/>
</dbReference>
<feature type="domain" description="HTH tetR-type" evidence="5">
    <location>
        <begin position="15"/>
        <end position="74"/>
    </location>
</feature>
<comment type="caution">
    <text evidence="6">The sequence shown here is derived from an EMBL/GenBank/DDBJ whole genome shotgun (WGS) entry which is preliminary data.</text>
</comment>
<dbReference type="SUPFAM" id="SSF46689">
    <property type="entry name" value="Homeodomain-like"/>
    <property type="match status" value="1"/>
</dbReference>
<dbReference type="GO" id="GO:0003700">
    <property type="term" value="F:DNA-binding transcription factor activity"/>
    <property type="evidence" value="ECO:0007669"/>
    <property type="project" value="TreeGrafter"/>
</dbReference>
<dbReference type="PRINTS" id="PR00455">
    <property type="entry name" value="HTHTETR"/>
</dbReference>
<keyword evidence="2 4" id="KW-0238">DNA-binding</keyword>
<feature type="DNA-binding region" description="H-T-H motif" evidence="4">
    <location>
        <begin position="37"/>
        <end position="56"/>
    </location>
</feature>
<keyword evidence="1" id="KW-0805">Transcription regulation</keyword>
<name>A0A0Q0UAP0_9CORY</name>
<keyword evidence="7" id="KW-1185">Reference proteome</keyword>
<keyword evidence="3" id="KW-0804">Transcription</keyword>